<sequence>MVKHVWSILCRKTIVDSATNNISLIDVFEQLQAKVSLPQNKNIKLSIPFEYEVVNFWHKENTTNKVEIDIEITLMDPNNKTLKTFTNIVTIPDNMKRMRTILKIIGIPITTSGIYRFIVKYKEKDTNSYKQVAELPIEIKIEPSINNKVSKRISN</sequence>
<dbReference type="AlphaFoldDB" id="A0A2H0C2E9"/>
<evidence type="ECO:0000313" key="2">
    <source>
        <dbReference type="Proteomes" id="UP000230802"/>
    </source>
</evidence>
<proteinExistence type="predicted"/>
<dbReference type="Proteomes" id="UP000230802">
    <property type="component" value="Unassembled WGS sequence"/>
</dbReference>
<evidence type="ECO:0000313" key="1">
    <source>
        <dbReference type="EMBL" id="PIP64077.1"/>
    </source>
</evidence>
<comment type="caution">
    <text evidence="1">The sequence shown here is derived from an EMBL/GenBank/DDBJ whole genome shotgun (WGS) entry which is preliminary data.</text>
</comment>
<gene>
    <name evidence="1" type="ORF">COW96_04590</name>
</gene>
<organism evidence="1 2">
    <name type="scientific">Candidatus Roizmanbacteria bacterium CG22_combo_CG10-13_8_21_14_all_33_16</name>
    <dbReference type="NCBI Taxonomy" id="1974859"/>
    <lineage>
        <taxon>Bacteria</taxon>
        <taxon>Candidatus Roizmaniibacteriota</taxon>
    </lineage>
</organism>
<protein>
    <submittedName>
        <fullName evidence="1">Uncharacterized protein</fullName>
    </submittedName>
</protein>
<accession>A0A2H0C2E9</accession>
<name>A0A2H0C2E9_9BACT</name>
<reference evidence="1 2" key="1">
    <citation type="submission" date="2017-09" db="EMBL/GenBank/DDBJ databases">
        <title>Depth-based differentiation of microbial function through sediment-hosted aquifers and enrichment of novel symbionts in the deep terrestrial subsurface.</title>
        <authorList>
            <person name="Probst A.J."/>
            <person name="Ladd B."/>
            <person name="Jarett J.K."/>
            <person name="Geller-Mcgrath D.E."/>
            <person name="Sieber C.M."/>
            <person name="Emerson J.B."/>
            <person name="Anantharaman K."/>
            <person name="Thomas B.C."/>
            <person name="Malmstrom R."/>
            <person name="Stieglmeier M."/>
            <person name="Klingl A."/>
            <person name="Woyke T."/>
            <person name="Ryan C.M."/>
            <person name="Banfield J.F."/>
        </authorList>
    </citation>
    <scope>NUCLEOTIDE SEQUENCE [LARGE SCALE GENOMIC DNA]</scope>
    <source>
        <strain evidence="1">CG22_combo_CG10-13_8_21_14_all_33_16</strain>
    </source>
</reference>
<dbReference type="EMBL" id="PCTD01000198">
    <property type="protein sequence ID" value="PIP64077.1"/>
    <property type="molecule type" value="Genomic_DNA"/>
</dbReference>